<organism evidence="3">
    <name type="scientific">Panstrongylus lignarius</name>
    <dbReference type="NCBI Taxonomy" id="156445"/>
    <lineage>
        <taxon>Eukaryota</taxon>
        <taxon>Metazoa</taxon>
        <taxon>Ecdysozoa</taxon>
        <taxon>Arthropoda</taxon>
        <taxon>Hexapoda</taxon>
        <taxon>Insecta</taxon>
        <taxon>Pterygota</taxon>
        <taxon>Neoptera</taxon>
        <taxon>Paraneoptera</taxon>
        <taxon>Hemiptera</taxon>
        <taxon>Heteroptera</taxon>
        <taxon>Panheteroptera</taxon>
        <taxon>Cimicomorpha</taxon>
        <taxon>Reduviidae</taxon>
        <taxon>Triatominae</taxon>
        <taxon>Panstrongylus</taxon>
    </lineage>
</organism>
<sequence length="189" mass="21852">MNLEEICTELDSLSLRMLQLMKEYINVKLTIEGLIKNGSLHLAKSRYIMGNRNVSALQLPSEDSNDVIASTTVICKEMAEKGETLILELSRLNIHDNNGKDDDSDALRQRNKKKEEDEKKDDTMEKKSSSRDPLKWFGVLVPQDMKQAQSNFNWAIEYVIECANLQLEMLSVEEKYKKYLSMKLQMEKQ</sequence>
<feature type="region of interest" description="Disordered" evidence="2">
    <location>
        <begin position="98"/>
        <end position="129"/>
    </location>
</feature>
<dbReference type="GO" id="GO:0051082">
    <property type="term" value="F:unfolded protein binding"/>
    <property type="evidence" value="ECO:0007669"/>
    <property type="project" value="TreeGrafter"/>
</dbReference>
<dbReference type="Pfam" id="PF21730">
    <property type="entry name" value="Vma22_CCDC115"/>
    <property type="match status" value="1"/>
</dbReference>
<reference evidence="3" key="1">
    <citation type="journal article" date="2018" name="PLoS Negl. Trop. Dis.">
        <title>An insight into the salivary gland and fat body transcriptome of Panstrongylus lignarius (Hemiptera: Heteroptera), the main vector of Chagas disease in Peru.</title>
        <authorList>
            <person name="Nevoa J.C."/>
            <person name="Mendes M.T."/>
            <person name="da Silva M.V."/>
            <person name="Soares S.C."/>
            <person name="Oliveira C.J.F."/>
            <person name="Ribeiro J.M.C."/>
        </authorList>
    </citation>
    <scope>NUCLEOTIDE SEQUENCE</scope>
</reference>
<dbReference type="EMBL" id="GFTR01003169">
    <property type="protein sequence ID" value="JAW13257.1"/>
    <property type="molecule type" value="Transcribed_RNA"/>
</dbReference>
<evidence type="ECO:0000256" key="2">
    <source>
        <dbReference type="SAM" id="MobiDB-lite"/>
    </source>
</evidence>
<dbReference type="AlphaFoldDB" id="A0A224XLB9"/>
<dbReference type="PANTHER" id="PTHR31996:SF2">
    <property type="entry name" value="COILED-COIL DOMAIN-CONTAINING PROTEIN 115"/>
    <property type="match status" value="1"/>
</dbReference>
<dbReference type="Gene3D" id="1.10.287.3240">
    <property type="match status" value="1"/>
</dbReference>
<dbReference type="PANTHER" id="PTHR31996">
    <property type="entry name" value="COILED-COIL DOMAIN-CONTAINING PROTEIN 115"/>
    <property type="match status" value="1"/>
</dbReference>
<dbReference type="GO" id="GO:0070072">
    <property type="term" value="P:vacuolar proton-transporting V-type ATPase complex assembly"/>
    <property type="evidence" value="ECO:0007669"/>
    <property type="project" value="InterPro"/>
</dbReference>
<evidence type="ECO:0000256" key="1">
    <source>
        <dbReference type="ARBA" id="ARBA00093634"/>
    </source>
</evidence>
<protein>
    <recommendedName>
        <fullName evidence="1">Vacuolar ATPase assembly protein VMA22</fullName>
    </recommendedName>
</protein>
<dbReference type="InterPro" id="IPR040357">
    <property type="entry name" value="Vma22/CCDC115"/>
</dbReference>
<accession>A0A224XLB9</accession>
<name>A0A224XLB9_9HEMI</name>
<evidence type="ECO:0000313" key="3">
    <source>
        <dbReference type="EMBL" id="JAW13257.1"/>
    </source>
</evidence>
<proteinExistence type="predicted"/>